<name>A0ACB9ZJU7_CATRO</name>
<proteinExistence type="predicted"/>
<dbReference type="EMBL" id="CM044708">
    <property type="protein sequence ID" value="KAI5647823.1"/>
    <property type="molecule type" value="Genomic_DNA"/>
</dbReference>
<protein>
    <submittedName>
        <fullName evidence="1">Uncharacterized protein</fullName>
    </submittedName>
</protein>
<accession>A0ACB9ZJU7</accession>
<dbReference type="Proteomes" id="UP001060085">
    <property type="component" value="Linkage Group LG08"/>
</dbReference>
<comment type="caution">
    <text evidence="1">The sequence shown here is derived from an EMBL/GenBank/DDBJ whole genome shotgun (WGS) entry which is preliminary data.</text>
</comment>
<reference evidence="2" key="1">
    <citation type="journal article" date="2023" name="Nat. Plants">
        <title>Single-cell RNA sequencing provides a high-resolution roadmap for understanding the multicellular compartmentation of specialized metabolism.</title>
        <authorList>
            <person name="Sun S."/>
            <person name="Shen X."/>
            <person name="Li Y."/>
            <person name="Li Y."/>
            <person name="Wang S."/>
            <person name="Li R."/>
            <person name="Zhang H."/>
            <person name="Shen G."/>
            <person name="Guo B."/>
            <person name="Wei J."/>
            <person name="Xu J."/>
            <person name="St-Pierre B."/>
            <person name="Chen S."/>
            <person name="Sun C."/>
        </authorList>
    </citation>
    <scope>NUCLEOTIDE SEQUENCE [LARGE SCALE GENOMIC DNA]</scope>
</reference>
<keyword evidence="2" id="KW-1185">Reference proteome</keyword>
<sequence>MIGFNSMDMQKRNAIPIRTETELLLHLLLEILTILSLILGNLIAITQTSMKSMLAYSSIGQIEYVIIGTIVGDSNDVYDALCLLSLGGLPPLAVINDWMKPRNNHSRVKLYKISFKIKIKQFHQIEYDCTCKTSTTPPGISMNPIIAIAHDTLF</sequence>
<evidence type="ECO:0000313" key="2">
    <source>
        <dbReference type="Proteomes" id="UP001060085"/>
    </source>
</evidence>
<gene>
    <name evidence="1" type="ORF">M9H77_33828</name>
</gene>
<evidence type="ECO:0000313" key="1">
    <source>
        <dbReference type="EMBL" id="KAI5647823.1"/>
    </source>
</evidence>
<organism evidence="1 2">
    <name type="scientific">Catharanthus roseus</name>
    <name type="common">Madagascar periwinkle</name>
    <name type="synonym">Vinca rosea</name>
    <dbReference type="NCBI Taxonomy" id="4058"/>
    <lineage>
        <taxon>Eukaryota</taxon>
        <taxon>Viridiplantae</taxon>
        <taxon>Streptophyta</taxon>
        <taxon>Embryophyta</taxon>
        <taxon>Tracheophyta</taxon>
        <taxon>Spermatophyta</taxon>
        <taxon>Magnoliopsida</taxon>
        <taxon>eudicotyledons</taxon>
        <taxon>Gunneridae</taxon>
        <taxon>Pentapetalae</taxon>
        <taxon>asterids</taxon>
        <taxon>lamiids</taxon>
        <taxon>Gentianales</taxon>
        <taxon>Apocynaceae</taxon>
        <taxon>Rauvolfioideae</taxon>
        <taxon>Vinceae</taxon>
        <taxon>Catharanthinae</taxon>
        <taxon>Catharanthus</taxon>
    </lineage>
</organism>